<protein>
    <submittedName>
        <fullName evidence="1">Uncharacterized protein</fullName>
    </submittedName>
</protein>
<dbReference type="EMBL" id="OU893351">
    <property type="protein sequence ID" value="CAG9790124.1"/>
    <property type="molecule type" value="Genomic_DNA"/>
</dbReference>
<dbReference type="OrthoDB" id="7032324at2759"/>
<evidence type="ECO:0000313" key="1">
    <source>
        <dbReference type="EMBL" id="CAG9790124.1"/>
    </source>
</evidence>
<keyword evidence="2" id="KW-1185">Reference proteome</keyword>
<gene>
    <name evidence="1" type="ORF">DIATSA_LOCUS7806</name>
</gene>
<organism evidence="1 2">
    <name type="scientific">Diatraea saccharalis</name>
    <name type="common">sugarcane borer</name>
    <dbReference type="NCBI Taxonomy" id="40085"/>
    <lineage>
        <taxon>Eukaryota</taxon>
        <taxon>Metazoa</taxon>
        <taxon>Ecdysozoa</taxon>
        <taxon>Arthropoda</taxon>
        <taxon>Hexapoda</taxon>
        <taxon>Insecta</taxon>
        <taxon>Pterygota</taxon>
        <taxon>Neoptera</taxon>
        <taxon>Endopterygota</taxon>
        <taxon>Lepidoptera</taxon>
        <taxon>Glossata</taxon>
        <taxon>Ditrysia</taxon>
        <taxon>Pyraloidea</taxon>
        <taxon>Crambidae</taxon>
        <taxon>Crambinae</taxon>
        <taxon>Diatraea</taxon>
    </lineage>
</organism>
<reference evidence="1" key="1">
    <citation type="submission" date="2021-12" db="EMBL/GenBank/DDBJ databases">
        <authorList>
            <person name="King R."/>
        </authorList>
    </citation>
    <scope>NUCLEOTIDE SEQUENCE</scope>
</reference>
<reference evidence="1" key="2">
    <citation type="submission" date="2022-10" db="EMBL/GenBank/DDBJ databases">
        <authorList>
            <consortium name="ENA_rothamsted_submissions"/>
            <consortium name="culmorum"/>
            <person name="King R."/>
        </authorList>
    </citation>
    <scope>NUCLEOTIDE SEQUENCE</scope>
</reference>
<dbReference type="Proteomes" id="UP001153714">
    <property type="component" value="Chromosome 20"/>
</dbReference>
<proteinExistence type="predicted"/>
<dbReference type="AlphaFoldDB" id="A0A9N9WDA8"/>
<name>A0A9N9WDA8_9NEOP</name>
<sequence>MSSKAPSEAASHCSAFINYENANLKYLCSSVIQNMESIKQDVLQIERNLKNIVQKAGPLENQLSAVLHTLPKLNVTLPMDTE</sequence>
<accession>A0A9N9WDA8</accession>
<evidence type="ECO:0000313" key="2">
    <source>
        <dbReference type="Proteomes" id="UP001153714"/>
    </source>
</evidence>